<feature type="chain" id="PRO_5004158950" evidence="5">
    <location>
        <begin position="21"/>
        <end position="255"/>
    </location>
</feature>
<dbReference type="GO" id="GO:0009289">
    <property type="term" value="C:pilus"/>
    <property type="evidence" value="ECO:0007669"/>
    <property type="project" value="UniProtKB-SubCell"/>
</dbReference>
<gene>
    <name evidence="6" type="primary">cshG</name>
</gene>
<dbReference type="InterPro" id="IPR003467">
    <property type="entry name" value="Fimbrial_K88_FaeH"/>
</dbReference>
<dbReference type="Pfam" id="PF02432">
    <property type="entry name" value="Fimbrial_K88"/>
    <property type="match status" value="1"/>
</dbReference>
<evidence type="ECO:0000256" key="2">
    <source>
        <dbReference type="ARBA" id="ARBA00022729"/>
    </source>
</evidence>
<evidence type="ECO:0000313" key="6">
    <source>
        <dbReference type="EMBL" id="CAA50791.1"/>
    </source>
</evidence>
<evidence type="ECO:0000256" key="5">
    <source>
        <dbReference type="SAM" id="SignalP"/>
    </source>
</evidence>
<evidence type="ECO:0000256" key="1">
    <source>
        <dbReference type="ARBA" id="ARBA00004561"/>
    </source>
</evidence>
<accession>O53003</accession>
<evidence type="ECO:0000256" key="4">
    <source>
        <dbReference type="ARBA" id="ARBA00049989"/>
    </source>
</evidence>
<dbReference type="GO" id="GO:0007155">
    <property type="term" value="P:cell adhesion"/>
    <property type="evidence" value="ECO:0007669"/>
    <property type="project" value="InterPro"/>
</dbReference>
<proteinExistence type="inferred from homology"/>
<sequence>MKRVTLFLLAVSLLPSCLLAWNTPGEDFNGDLTLEGHVTSTRNPWVWKVELTPVIWDSTAPAVPVGEGEVMILVPVPELSVLLGKTAFTTTVGREGLSPRVIYGKGMANFSLSWTTPGTAEVVLPVSGDGNTVSGRFVFRLQAAGVLRHTQGGKSVYTGVYDDLNANGLPGKMQMMPAEEVPGILLSMFTGEGPSWLQVMKVTGSDGLSRFSDAALRQVEGVYGAQIMAGYGKLYLKGQVPSIWHGSLPVSIEYQ</sequence>
<keyword evidence="3" id="KW-0281">Fimbrium</keyword>
<comment type="similarity">
    <text evidence="4">Belongs to the fimbrial K88 protein family.</text>
</comment>
<evidence type="ECO:0000256" key="3">
    <source>
        <dbReference type="ARBA" id="ARBA00023263"/>
    </source>
</evidence>
<comment type="subcellular location">
    <subcellularLocation>
        <location evidence="1">Fimbrium</location>
    </subcellularLocation>
</comment>
<reference evidence="6" key="1">
    <citation type="submission" date="1993-05" db="EMBL/GenBank/DDBJ databases">
        <authorList>
            <person name="Clark C.A."/>
            <person name="Manning P.A."/>
        </authorList>
    </citation>
    <scope>NUCLEOTIDE SEQUENCE</scope>
    <source>
        <strain evidence="6">PE</strain>
    </source>
</reference>
<name>O53003_ECOLX</name>
<organism evidence="6">
    <name type="scientific">Escherichia coli</name>
    <dbReference type="NCBI Taxonomy" id="562"/>
    <lineage>
        <taxon>Bacteria</taxon>
        <taxon>Pseudomonadati</taxon>
        <taxon>Pseudomonadota</taxon>
        <taxon>Gammaproteobacteria</taxon>
        <taxon>Enterobacterales</taxon>
        <taxon>Enterobacteriaceae</taxon>
        <taxon>Escherichia</taxon>
    </lineage>
</organism>
<dbReference type="AlphaFoldDB" id="O53003"/>
<dbReference type="EMBL" id="X71971">
    <property type="protein sequence ID" value="CAA50791.1"/>
    <property type="molecule type" value="Genomic_DNA"/>
</dbReference>
<keyword evidence="2 5" id="KW-0732">Signal</keyword>
<protein>
    <submittedName>
        <fullName evidence="6">CshG minor pilin</fullName>
    </submittedName>
</protein>
<feature type="signal peptide" evidence="5">
    <location>
        <begin position="1"/>
        <end position="20"/>
    </location>
</feature>